<dbReference type="InterPro" id="IPR025645">
    <property type="entry name" value="DUF4349"/>
</dbReference>
<feature type="chain" id="PRO_5047501819" evidence="3">
    <location>
        <begin position="24"/>
        <end position="273"/>
    </location>
</feature>
<evidence type="ECO:0000256" key="2">
    <source>
        <dbReference type="SAM" id="Phobius"/>
    </source>
</evidence>
<dbReference type="PROSITE" id="PS51257">
    <property type="entry name" value="PROKAR_LIPOPROTEIN"/>
    <property type="match status" value="1"/>
</dbReference>
<reference evidence="6" key="1">
    <citation type="journal article" date="2019" name="Int. J. Syst. Evol. Microbiol.">
        <title>The Global Catalogue of Microorganisms (GCM) 10K type strain sequencing project: providing services to taxonomists for standard genome sequencing and annotation.</title>
        <authorList>
            <consortium name="The Broad Institute Genomics Platform"/>
            <consortium name="The Broad Institute Genome Sequencing Center for Infectious Disease"/>
            <person name="Wu L."/>
            <person name="Ma J."/>
        </authorList>
    </citation>
    <scope>NUCLEOTIDE SEQUENCE [LARGE SCALE GENOMIC DNA]</scope>
    <source>
        <strain evidence="6">CCUG 60527</strain>
    </source>
</reference>
<keyword evidence="3" id="KW-0732">Signal</keyword>
<dbReference type="RefSeq" id="WP_386106922.1">
    <property type="nucleotide sequence ID" value="NZ_JBHTJR010000045.1"/>
</dbReference>
<feature type="signal peptide" evidence="3">
    <location>
        <begin position="1"/>
        <end position="23"/>
    </location>
</feature>
<keyword evidence="2" id="KW-1133">Transmembrane helix</keyword>
<comment type="caution">
    <text evidence="5">The sequence shown here is derived from an EMBL/GenBank/DDBJ whole genome shotgun (WGS) entry which is preliminary data.</text>
</comment>
<evidence type="ECO:0000256" key="1">
    <source>
        <dbReference type="SAM" id="Coils"/>
    </source>
</evidence>
<accession>A0ABW3JRK6</accession>
<sequence>MKIITHILFSFIVLLGCSGNSNSFEDGSITIPEPSNIAYDITEDVKTKSVSGDFQESKSIERKLIKTGNISFETSDISNTRNRIEEALKKVKGYISEDNQYKNGNNVNYTITVRVPADSFDTFLNDISKDVDKFDHKNISVNDVTEQFLDVEARLKVKTALELRYNNLLSKANSVKDILEIERELAKVRSEIESIQGRLNYLQNQVGYSTLQISYYKITYGSSSSSSFGTRLINAFINGVDNVKWFLLSLVSIWPFLLLGFITLIILKKRKQL</sequence>
<gene>
    <name evidence="5" type="ORF">ACFQ1U_07495</name>
</gene>
<dbReference type="EMBL" id="JBHTJR010000045">
    <property type="protein sequence ID" value="MFD0993045.1"/>
    <property type="molecule type" value="Genomic_DNA"/>
</dbReference>
<feature type="domain" description="DUF4349" evidence="4">
    <location>
        <begin position="62"/>
        <end position="265"/>
    </location>
</feature>
<dbReference type="Pfam" id="PF14257">
    <property type="entry name" value="DUF4349"/>
    <property type="match status" value="1"/>
</dbReference>
<protein>
    <submittedName>
        <fullName evidence="5">DUF4349 domain-containing protein</fullName>
    </submittedName>
</protein>
<keyword evidence="1" id="KW-0175">Coiled coil</keyword>
<keyword evidence="2" id="KW-0812">Transmembrane</keyword>
<proteinExistence type="predicted"/>
<feature type="transmembrane region" description="Helical" evidence="2">
    <location>
        <begin position="245"/>
        <end position="267"/>
    </location>
</feature>
<evidence type="ECO:0000313" key="6">
    <source>
        <dbReference type="Proteomes" id="UP001597062"/>
    </source>
</evidence>
<keyword evidence="2" id="KW-0472">Membrane</keyword>
<evidence type="ECO:0000256" key="3">
    <source>
        <dbReference type="SAM" id="SignalP"/>
    </source>
</evidence>
<name>A0ABW3JRK6_9FLAO</name>
<evidence type="ECO:0000313" key="5">
    <source>
        <dbReference type="EMBL" id="MFD0993045.1"/>
    </source>
</evidence>
<evidence type="ECO:0000259" key="4">
    <source>
        <dbReference type="Pfam" id="PF14257"/>
    </source>
</evidence>
<dbReference type="Proteomes" id="UP001597062">
    <property type="component" value="Unassembled WGS sequence"/>
</dbReference>
<feature type="coiled-coil region" evidence="1">
    <location>
        <begin position="178"/>
        <end position="205"/>
    </location>
</feature>
<organism evidence="5 6">
    <name type="scientific">Tenacibaculum geojense</name>
    <dbReference type="NCBI Taxonomy" id="915352"/>
    <lineage>
        <taxon>Bacteria</taxon>
        <taxon>Pseudomonadati</taxon>
        <taxon>Bacteroidota</taxon>
        <taxon>Flavobacteriia</taxon>
        <taxon>Flavobacteriales</taxon>
        <taxon>Flavobacteriaceae</taxon>
        <taxon>Tenacibaculum</taxon>
    </lineage>
</organism>
<keyword evidence="6" id="KW-1185">Reference proteome</keyword>